<evidence type="ECO:0000256" key="5">
    <source>
        <dbReference type="ARBA" id="ARBA00022840"/>
    </source>
</evidence>
<dbReference type="Gene3D" id="3.30.200.20">
    <property type="entry name" value="Phosphorylase Kinase, domain 1"/>
    <property type="match status" value="1"/>
</dbReference>
<dbReference type="EC" id="2.7.11.1" evidence="1"/>
<accession>A0A943DIK9</accession>
<gene>
    <name evidence="7" type="ORF">KHY36_14725</name>
</gene>
<dbReference type="InterPro" id="IPR000719">
    <property type="entry name" value="Prot_kinase_dom"/>
</dbReference>
<protein>
    <recommendedName>
        <fullName evidence="1">non-specific serine/threonine protein kinase</fullName>
        <ecNumber evidence="1">2.7.11.1</ecNumber>
    </recommendedName>
</protein>
<dbReference type="SMART" id="SM00220">
    <property type="entry name" value="S_TKc"/>
    <property type="match status" value="1"/>
</dbReference>
<dbReference type="CDD" id="cd14014">
    <property type="entry name" value="STKc_PknB_like"/>
    <property type="match status" value="1"/>
</dbReference>
<dbReference type="AlphaFoldDB" id="A0A943DIK9"/>
<comment type="caution">
    <text evidence="7">The sequence shown here is derived from an EMBL/GenBank/DDBJ whole genome shotgun (WGS) entry which is preliminary data.</text>
</comment>
<dbReference type="Gene3D" id="1.10.510.10">
    <property type="entry name" value="Transferase(Phosphotransferase) domain 1"/>
    <property type="match status" value="1"/>
</dbReference>
<dbReference type="PANTHER" id="PTHR43289">
    <property type="entry name" value="MITOGEN-ACTIVATED PROTEIN KINASE KINASE KINASE 20-RELATED"/>
    <property type="match status" value="1"/>
</dbReference>
<evidence type="ECO:0000259" key="6">
    <source>
        <dbReference type="PROSITE" id="PS50011"/>
    </source>
</evidence>
<evidence type="ECO:0000256" key="2">
    <source>
        <dbReference type="ARBA" id="ARBA00022679"/>
    </source>
</evidence>
<dbReference type="PROSITE" id="PS50011">
    <property type="entry name" value="PROTEIN_KINASE_DOM"/>
    <property type="match status" value="1"/>
</dbReference>
<dbReference type="EMBL" id="JAGZGG010000059">
    <property type="protein sequence ID" value="MBS5333764.1"/>
    <property type="molecule type" value="Genomic_DNA"/>
</dbReference>
<keyword evidence="7" id="KW-0723">Serine/threonine-protein kinase</keyword>
<evidence type="ECO:0000256" key="3">
    <source>
        <dbReference type="ARBA" id="ARBA00022741"/>
    </source>
</evidence>
<dbReference type="GO" id="GO:0004674">
    <property type="term" value="F:protein serine/threonine kinase activity"/>
    <property type="evidence" value="ECO:0007669"/>
    <property type="project" value="UniProtKB-KW"/>
</dbReference>
<evidence type="ECO:0000313" key="7">
    <source>
        <dbReference type="EMBL" id="MBS5333764.1"/>
    </source>
</evidence>
<dbReference type="SUPFAM" id="SSF56112">
    <property type="entry name" value="Protein kinase-like (PK-like)"/>
    <property type="match status" value="1"/>
</dbReference>
<dbReference type="PROSITE" id="PS00108">
    <property type="entry name" value="PROTEIN_KINASE_ST"/>
    <property type="match status" value="1"/>
</dbReference>
<proteinExistence type="predicted"/>
<name>A0A943DIK9_9FIRM</name>
<keyword evidence="2" id="KW-0808">Transferase</keyword>
<sequence length="899" mass="98427">MPPLSSLIPQKWPDIQIDAPLGSGACGTVYACTKKSAVTGIESREAVKVVRVEFSAAAHRQAEEEGIPFDEYYARIKAEKSREIELLVNLKSPHIVHINEFDAVEEPDHSAFYLLIRMDLLQALTAFRVDHLTDTPEQAGAYARKVTLDICDALRVCHENGICHRDIKPANILCGATGDFYLGDFGVSQYTAAPDATLTSSGTARYAAPEQLTGQADPRSDLYSLGLVLYELTNHWRGPFLPAYPAKLTAEDRYNAQCKRLAGGALPPPDNCPPALAAVILKLCAPDPGDRYQSVQEVLDALSPAAAPATMQKKKPRRLWIGVGLVVAAVAVAWLTARVGGWKYYPNPGTVVETRDTTVWDYARKNGITVSDATHVGFNGGAYNYPCQTSGLYEYFEPDGVTDWGATRLSATVTGAKKSDPDADDNVTYTVTCAARARMDYTVAEGVEPFLPGLDLRVLELMDLRSGYTFPLGNLNGPQETTPRSVEVSGDYTFSYQGQTFPVQVSRTEQWEYTLPDYTVPGAYQTQVVVYYAYTVTVPQTLDSLALYIDTTPYTGYSRTLDTRSKTLDQEDSFAGFENYEFFALDDVVSDFADLPGTEAPDAGSYLEKMGARFITETSFTVPNGAVGYPTDPYHDYDPYQQENVPEDAAFIFGPGDAEVSITGVTRSDPDADGSVTYTVAFDTTATLRYAFTKALLDDGTITELGMGRCFAGFGLLDAQTGTVFAPQQGAGNWPWSVPYLGYNSYTVVMRPQAEADKKYSDAPSPTREDPCQQVRPLTSYTLDDGRTCRLGFAEVGSWDFGETTGGQGNANGKTWALFINKSTMHGVLQIKVDAGYDDLVLYYNAQGFDENDAFAYDLWAGDGEDGPLYLDELGYFKGMQGMRFYRLDELVSLFAEGS</sequence>
<dbReference type="InterPro" id="IPR011009">
    <property type="entry name" value="Kinase-like_dom_sf"/>
</dbReference>
<feature type="domain" description="Protein kinase" evidence="6">
    <location>
        <begin position="15"/>
        <end position="306"/>
    </location>
</feature>
<dbReference type="PANTHER" id="PTHR43289:SF6">
    <property type="entry name" value="SERINE_THREONINE-PROTEIN KINASE NEKL-3"/>
    <property type="match status" value="1"/>
</dbReference>
<keyword evidence="5" id="KW-0067">ATP-binding</keyword>
<dbReference type="GO" id="GO:0005524">
    <property type="term" value="F:ATP binding"/>
    <property type="evidence" value="ECO:0007669"/>
    <property type="project" value="UniProtKB-KW"/>
</dbReference>
<evidence type="ECO:0000256" key="4">
    <source>
        <dbReference type="ARBA" id="ARBA00022777"/>
    </source>
</evidence>
<dbReference type="InterPro" id="IPR008271">
    <property type="entry name" value="Ser/Thr_kinase_AS"/>
</dbReference>
<keyword evidence="3" id="KW-0547">Nucleotide-binding</keyword>
<organism evidence="7 8">
    <name type="scientific">Subdoligranulum variabile</name>
    <dbReference type="NCBI Taxonomy" id="214851"/>
    <lineage>
        <taxon>Bacteria</taxon>
        <taxon>Bacillati</taxon>
        <taxon>Bacillota</taxon>
        <taxon>Clostridia</taxon>
        <taxon>Eubacteriales</taxon>
        <taxon>Oscillospiraceae</taxon>
        <taxon>Subdoligranulum</taxon>
    </lineage>
</organism>
<reference evidence="7" key="1">
    <citation type="submission" date="2021-02" db="EMBL/GenBank/DDBJ databases">
        <title>Infant gut strain persistence is associated with maternal origin, phylogeny, and functional potential including surface adhesion and iron acquisition.</title>
        <authorList>
            <person name="Lou Y.C."/>
        </authorList>
    </citation>
    <scope>NUCLEOTIDE SEQUENCE</scope>
    <source>
        <strain evidence="7">L3_101_000M1_dasL3_101_000M1_concoct_87</strain>
    </source>
</reference>
<dbReference type="Proteomes" id="UP000759273">
    <property type="component" value="Unassembled WGS sequence"/>
</dbReference>
<dbReference type="Pfam" id="PF00069">
    <property type="entry name" value="Pkinase"/>
    <property type="match status" value="1"/>
</dbReference>
<keyword evidence="4 7" id="KW-0418">Kinase</keyword>
<evidence type="ECO:0000256" key="1">
    <source>
        <dbReference type="ARBA" id="ARBA00012513"/>
    </source>
</evidence>
<evidence type="ECO:0000313" key="8">
    <source>
        <dbReference type="Proteomes" id="UP000759273"/>
    </source>
</evidence>